<keyword evidence="2" id="KW-1185">Reference proteome</keyword>
<proteinExistence type="predicted"/>
<organism evidence="1 2">
    <name type="scientific">Botrytis deweyae</name>
    <dbReference type="NCBI Taxonomy" id="2478750"/>
    <lineage>
        <taxon>Eukaryota</taxon>
        <taxon>Fungi</taxon>
        <taxon>Dikarya</taxon>
        <taxon>Ascomycota</taxon>
        <taxon>Pezizomycotina</taxon>
        <taxon>Leotiomycetes</taxon>
        <taxon>Helotiales</taxon>
        <taxon>Sclerotiniaceae</taxon>
        <taxon>Botrytis</taxon>
    </lineage>
</organism>
<sequence>MFPTQVWTAHDQRATSKKIPSGWSEIVFSGSVFHAYFKSEFEQCITPSGHQVTVIPGSSVANGFSVWTIHSVSGIETHKSFLLVDGEPDARKTTSWLVSVFDHEPGQFGLPACQGHFLSAHSSMPGPLRISQMMLNGAQNKATDSHIKVATATVTNSKEFPALIEQIDNSKASASPETLMMWMLAMKYYDESMLYHALIE</sequence>
<name>A0ABQ7I9R3_9HELO</name>
<gene>
    <name evidence="1" type="ORF">EAE98_010093</name>
</gene>
<reference evidence="1 2" key="1">
    <citation type="journal article" date="2020" name="Genome Biol. Evol.">
        <title>Comparative genomics of Sclerotiniaceae.</title>
        <authorList>
            <person name="Valero Jimenez C.A."/>
            <person name="Steentjes M."/>
            <person name="Scholten O.E."/>
            <person name="Van Kan J.A.L."/>
        </authorList>
    </citation>
    <scope>NUCLEOTIDE SEQUENCE [LARGE SCALE GENOMIC DNA]</scope>
    <source>
        <strain evidence="1 2">B1</strain>
    </source>
</reference>
<dbReference type="RefSeq" id="XP_038805940.1">
    <property type="nucleotide sequence ID" value="XM_038957714.1"/>
</dbReference>
<dbReference type="GeneID" id="62236864"/>
<evidence type="ECO:0000313" key="1">
    <source>
        <dbReference type="EMBL" id="KAF7917677.1"/>
    </source>
</evidence>
<comment type="caution">
    <text evidence="1">The sequence shown here is derived from an EMBL/GenBank/DDBJ whole genome shotgun (WGS) entry which is preliminary data.</text>
</comment>
<protein>
    <submittedName>
        <fullName evidence="1">Uncharacterized protein</fullName>
    </submittedName>
</protein>
<dbReference type="Proteomes" id="UP000783213">
    <property type="component" value="Unassembled WGS sequence"/>
</dbReference>
<evidence type="ECO:0000313" key="2">
    <source>
        <dbReference type="Proteomes" id="UP000783213"/>
    </source>
</evidence>
<accession>A0ABQ7I9R3</accession>
<dbReference type="EMBL" id="RCSX01000033">
    <property type="protein sequence ID" value="KAF7917677.1"/>
    <property type="molecule type" value="Genomic_DNA"/>
</dbReference>